<keyword evidence="2" id="KW-1185">Reference proteome</keyword>
<evidence type="ECO:0000313" key="2">
    <source>
        <dbReference type="Proteomes" id="UP001321445"/>
    </source>
</evidence>
<proteinExistence type="predicted"/>
<organism evidence="1 2">
    <name type="scientific">Hydrogenimonas cancrithermarum</name>
    <dbReference type="NCBI Taxonomy" id="2993563"/>
    <lineage>
        <taxon>Bacteria</taxon>
        <taxon>Pseudomonadati</taxon>
        <taxon>Campylobacterota</taxon>
        <taxon>Epsilonproteobacteria</taxon>
        <taxon>Campylobacterales</taxon>
        <taxon>Hydrogenimonadaceae</taxon>
        <taxon>Hydrogenimonas</taxon>
    </lineage>
</organism>
<dbReference type="InterPro" id="IPR007460">
    <property type="entry name" value="BrnT_toxin"/>
</dbReference>
<dbReference type="Pfam" id="PF04365">
    <property type="entry name" value="BrnT_toxin"/>
    <property type="match status" value="1"/>
</dbReference>
<gene>
    <name evidence="1" type="ORF">HCR_02250</name>
</gene>
<name>A0ABM8FI03_9BACT</name>
<reference evidence="1 2" key="1">
    <citation type="submission" date="2023-03" db="EMBL/GenBank/DDBJ databases">
        <title>Description of Hydrogenimonas sp. ISO32.</title>
        <authorList>
            <person name="Mino S."/>
            <person name="Fukazawa S."/>
            <person name="Sawabe T."/>
        </authorList>
    </citation>
    <scope>NUCLEOTIDE SEQUENCE [LARGE SCALE GENOMIC DNA]</scope>
    <source>
        <strain evidence="1 2">ISO32</strain>
    </source>
</reference>
<evidence type="ECO:0000313" key="1">
    <source>
        <dbReference type="EMBL" id="BDY11913.1"/>
    </source>
</evidence>
<dbReference type="Gene3D" id="3.10.450.530">
    <property type="entry name" value="Ribonuclease toxin, BrnT, of type II toxin-antitoxin system"/>
    <property type="match status" value="1"/>
</dbReference>
<dbReference type="EMBL" id="AP027370">
    <property type="protein sequence ID" value="BDY11913.1"/>
    <property type="molecule type" value="Genomic_DNA"/>
</dbReference>
<sequence>MRFEYDPKKSEINMQKHGINFEEAQKLWEDEDLIQLPSRQSLDEPRWLIVACIEKKHYTAIITYRNNAIRIISVRRSRQKERMLYESQRTR</sequence>
<protein>
    <submittedName>
        <fullName evidence="1">Toxin</fullName>
    </submittedName>
</protein>
<dbReference type="InterPro" id="IPR038573">
    <property type="entry name" value="BrnT_sf"/>
</dbReference>
<accession>A0ABM8FI03</accession>
<dbReference type="RefSeq" id="WP_286337127.1">
    <property type="nucleotide sequence ID" value="NZ_AP027370.1"/>
</dbReference>
<dbReference type="Proteomes" id="UP001321445">
    <property type="component" value="Chromosome"/>
</dbReference>